<dbReference type="Proteomes" id="UP000011761">
    <property type="component" value="Unassembled WGS sequence"/>
</dbReference>
<sequence length="72" mass="7980">MQLLAATSRYNRNHRSHHLLAILHRGNTAQPFSGHPHHLSAILCTLVFLTASTMHRSMISCYAALLACEKTG</sequence>
<reference evidence="1 2" key="1">
    <citation type="journal article" date="2012" name="PLoS Pathog.">
        <title>Diverse lifestyles and strategies of plant pathogenesis encoded in the genomes of eighteen Dothideomycetes fungi.</title>
        <authorList>
            <person name="Ohm R.A."/>
            <person name="Feau N."/>
            <person name="Henrissat B."/>
            <person name="Schoch C.L."/>
            <person name="Horwitz B.A."/>
            <person name="Barry K.W."/>
            <person name="Condon B.J."/>
            <person name="Copeland A.C."/>
            <person name="Dhillon B."/>
            <person name="Glaser F."/>
            <person name="Hesse C.N."/>
            <person name="Kosti I."/>
            <person name="LaButti K."/>
            <person name="Lindquist E.A."/>
            <person name="Lucas S."/>
            <person name="Salamov A.A."/>
            <person name="Bradshaw R.E."/>
            <person name="Ciuffetti L."/>
            <person name="Hamelin R.C."/>
            <person name="Kema G.H.J."/>
            <person name="Lawrence C."/>
            <person name="Scott J.A."/>
            <person name="Spatafora J.W."/>
            <person name="Turgeon B.G."/>
            <person name="de Wit P.J.G.M."/>
            <person name="Zhong S."/>
            <person name="Goodwin S.B."/>
            <person name="Grigoriev I.V."/>
        </authorList>
    </citation>
    <scope>NUCLEOTIDE SEQUENCE [LARGE SCALE GENOMIC DNA]</scope>
    <source>
        <strain evidence="1 2">UAMH 10762</strain>
    </source>
</reference>
<dbReference type="GeneID" id="19114912"/>
<keyword evidence="2" id="KW-1185">Reference proteome</keyword>
<dbReference type="RefSeq" id="XP_007677085.1">
    <property type="nucleotide sequence ID" value="XM_007678895.1"/>
</dbReference>
<dbReference type="AlphaFoldDB" id="M2LMT9"/>
<evidence type="ECO:0000313" key="2">
    <source>
        <dbReference type="Proteomes" id="UP000011761"/>
    </source>
</evidence>
<name>M2LMT9_BAUPA</name>
<dbReference type="HOGENOM" id="CLU_2721838_0_0_1"/>
<proteinExistence type="predicted"/>
<dbReference type="KEGG" id="bcom:BAUCODRAFT_498001"/>
<accession>M2LMT9</accession>
<organism evidence="1 2">
    <name type="scientific">Baudoinia panamericana (strain UAMH 10762)</name>
    <name type="common">Angels' share fungus</name>
    <name type="synonym">Baudoinia compniacensis (strain UAMH 10762)</name>
    <dbReference type="NCBI Taxonomy" id="717646"/>
    <lineage>
        <taxon>Eukaryota</taxon>
        <taxon>Fungi</taxon>
        <taxon>Dikarya</taxon>
        <taxon>Ascomycota</taxon>
        <taxon>Pezizomycotina</taxon>
        <taxon>Dothideomycetes</taxon>
        <taxon>Dothideomycetidae</taxon>
        <taxon>Mycosphaerellales</taxon>
        <taxon>Teratosphaeriaceae</taxon>
        <taxon>Baudoinia</taxon>
    </lineage>
</organism>
<protein>
    <submittedName>
        <fullName evidence="1">Uncharacterized protein</fullName>
    </submittedName>
</protein>
<gene>
    <name evidence="1" type="ORF">BAUCODRAFT_498001</name>
</gene>
<evidence type="ECO:0000313" key="1">
    <source>
        <dbReference type="EMBL" id="EMC95647.1"/>
    </source>
</evidence>
<dbReference type="EMBL" id="KB445556">
    <property type="protein sequence ID" value="EMC95647.1"/>
    <property type="molecule type" value="Genomic_DNA"/>
</dbReference>